<keyword evidence="2" id="KW-1185">Reference proteome</keyword>
<evidence type="ECO:0000313" key="2">
    <source>
        <dbReference type="Proteomes" id="UP001321520"/>
    </source>
</evidence>
<proteinExistence type="predicted"/>
<protein>
    <submittedName>
        <fullName evidence="1">Uncharacterized protein</fullName>
    </submittedName>
</protein>
<sequence>MKRIEFRSIPITDAGENPNRPVLCKENVVLQGNILGRITCQRGLDGSLNYHVCLNINLSSALGAGLAQGHGANRTEAIQNALIKSREAATDYLATLDHLAKQINESEFA</sequence>
<gene>
    <name evidence="1" type="ORF">M8T91_09840</name>
</gene>
<organism evidence="1 2">
    <name type="scientific">Microbulbifer spongiae</name>
    <dbReference type="NCBI Taxonomy" id="2944933"/>
    <lineage>
        <taxon>Bacteria</taxon>
        <taxon>Pseudomonadati</taxon>
        <taxon>Pseudomonadota</taxon>
        <taxon>Gammaproteobacteria</taxon>
        <taxon>Cellvibrionales</taxon>
        <taxon>Microbulbiferaceae</taxon>
        <taxon>Microbulbifer</taxon>
    </lineage>
</organism>
<evidence type="ECO:0000313" key="1">
    <source>
        <dbReference type="EMBL" id="WKD48241.1"/>
    </source>
</evidence>
<reference evidence="1 2" key="1">
    <citation type="submission" date="2022-05" db="EMBL/GenBank/DDBJ databases">
        <title>Microbulbifer sp. nov., isolated from sponge.</title>
        <authorList>
            <person name="Gao L."/>
        </authorList>
    </citation>
    <scope>NUCLEOTIDE SEQUENCE [LARGE SCALE GENOMIC DNA]</scope>
    <source>
        <strain evidence="1 2">MI-G</strain>
    </source>
</reference>
<dbReference type="Proteomes" id="UP001321520">
    <property type="component" value="Chromosome"/>
</dbReference>
<dbReference type="EMBL" id="CP098023">
    <property type="protein sequence ID" value="WKD48241.1"/>
    <property type="molecule type" value="Genomic_DNA"/>
</dbReference>
<dbReference type="RefSeq" id="WP_301413914.1">
    <property type="nucleotide sequence ID" value="NZ_CP098023.1"/>
</dbReference>
<name>A0ABY9E8H2_9GAMM</name>
<accession>A0ABY9E8H2</accession>